<dbReference type="GeneID" id="107426186"/>
<feature type="compositionally biased region" description="Polar residues" evidence="4">
    <location>
        <begin position="107"/>
        <end position="122"/>
    </location>
</feature>
<evidence type="ECO:0000256" key="3">
    <source>
        <dbReference type="ARBA" id="ARBA00023242"/>
    </source>
</evidence>
<keyword evidence="3" id="KW-0539">Nucleus</keyword>
<evidence type="ECO:0000313" key="5">
    <source>
        <dbReference type="Proteomes" id="UP001652623"/>
    </source>
</evidence>
<organism evidence="5 6">
    <name type="scientific">Ziziphus jujuba</name>
    <name type="common">Chinese jujube</name>
    <name type="synonym">Ziziphus sativa</name>
    <dbReference type="NCBI Taxonomy" id="326968"/>
    <lineage>
        <taxon>Eukaryota</taxon>
        <taxon>Viridiplantae</taxon>
        <taxon>Streptophyta</taxon>
        <taxon>Embryophyta</taxon>
        <taxon>Tracheophyta</taxon>
        <taxon>Spermatophyta</taxon>
        <taxon>Magnoliopsida</taxon>
        <taxon>eudicotyledons</taxon>
        <taxon>Gunneridae</taxon>
        <taxon>Pentapetalae</taxon>
        <taxon>rosids</taxon>
        <taxon>fabids</taxon>
        <taxon>Rosales</taxon>
        <taxon>Rhamnaceae</taxon>
        <taxon>Paliureae</taxon>
        <taxon>Ziziphus</taxon>
    </lineage>
</organism>
<dbReference type="GO" id="GO:0005634">
    <property type="term" value="C:nucleus"/>
    <property type="evidence" value="ECO:0007669"/>
    <property type="project" value="UniProtKB-SubCell"/>
</dbReference>
<dbReference type="Pfam" id="PF15699">
    <property type="entry name" value="NPR1_interact"/>
    <property type="match status" value="1"/>
</dbReference>
<feature type="compositionally biased region" description="Basic and acidic residues" evidence="4">
    <location>
        <begin position="124"/>
        <end position="133"/>
    </location>
</feature>
<name>A0A6P4AAJ0_ZIZJJ</name>
<evidence type="ECO:0000256" key="4">
    <source>
        <dbReference type="SAM" id="MobiDB-lite"/>
    </source>
</evidence>
<reference evidence="6" key="1">
    <citation type="submission" date="2025-08" db="UniProtKB">
        <authorList>
            <consortium name="RefSeq"/>
        </authorList>
    </citation>
    <scope>IDENTIFICATION</scope>
    <source>
        <tissue evidence="6">Seedling</tissue>
    </source>
</reference>
<dbReference type="GO" id="GO:0010112">
    <property type="term" value="P:regulation of systemic acquired resistance"/>
    <property type="evidence" value="ECO:0007669"/>
    <property type="project" value="InterPro"/>
</dbReference>
<protein>
    <submittedName>
        <fullName evidence="6">Protein NIM1-INTERACTING 1</fullName>
    </submittedName>
</protein>
<accession>A0A6P4AAJ0</accession>
<evidence type="ECO:0000313" key="6">
    <source>
        <dbReference type="RefSeq" id="XP_015891779.1"/>
    </source>
</evidence>
<dbReference type="Proteomes" id="UP001652623">
    <property type="component" value="Chromosome 9"/>
</dbReference>
<dbReference type="InParanoid" id="A0A6P4AAJ0"/>
<dbReference type="AlphaFoldDB" id="A0A6P4AAJ0"/>
<sequence length="139" mass="16264">MAMESSSMSRKRTRSCHVDQDEEENEEEKIDKFFRLIKSIREARDRLMTQESDVLKESENKRKKKMMVGEKEEKQKLQVWKPSFLLEDFMEDATPHHFNTSSAVALVSRPSSQNTTDDQLQVSPKKDDTKQGLDLRLSL</sequence>
<dbReference type="PANTHER" id="PTHR33669:SF14">
    <property type="entry name" value="NRR REPRESSOR HOMOLOG 3"/>
    <property type="match status" value="1"/>
</dbReference>
<comment type="similarity">
    <text evidence="2">Belongs to the NPR1-interactor family.</text>
</comment>
<feature type="region of interest" description="Disordered" evidence="4">
    <location>
        <begin position="107"/>
        <end position="139"/>
    </location>
</feature>
<comment type="subcellular location">
    <subcellularLocation>
        <location evidence="1">Nucleus</location>
    </subcellularLocation>
</comment>
<keyword evidence="5" id="KW-1185">Reference proteome</keyword>
<evidence type="ECO:0000256" key="1">
    <source>
        <dbReference type="ARBA" id="ARBA00004123"/>
    </source>
</evidence>
<dbReference type="RefSeq" id="XP_015891779.1">
    <property type="nucleotide sequence ID" value="XM_016036293.4"/>
</dbReference>
<dbReference type="PANTHER" id="PTHR33669">
    <property type="entry name" value="PROTEIN NEGATIVE REGULATOR OF RESISTANCE"/>
    <property type="match status" value="1"/>
</dbReference>
<evidence type="ECO:0000256" key="2">
    <source>
        <dbReference type="ARBA" id="ARBA00009937"/>
    </source>
</evidence>
<feature type="region of interest" description="Disordered" evidence="4">
    <location>
        <begin position="1"/>
        <end position="28"/>
    </location>
</feature>
<dbReference type="InterPro" id="IPR031425">
    <property type="entry name" value="NPR1/NH1-interacting"/>
</dbReference>
<dbReference type="KEGG" id="zju:107426186"/>
<gene>
    <name evidence="6" type="primary">LOC107426186</name>
</gene>
<proteinExistence type="inferred from homology"/>